<dbReference type="Proteomes" id="UP001163823">
    <property type="component" value="Chromosome 3"/>
</dbReference>
<dbReference type="InterPro" id="IPR012677">
    <property type="entry name" value="Nucleotide-bd_a/b_plait_sf"/>
</dbReference>
<keyword evidence="10" id="KW-0472">Membrane</keyword>
<dbReference type="InterPro" id="IPR034792">
    <property type="entry name" value="PTBPH1/PTBPH2_RRM1"/>
</dbReference>
<evidence type="ECO:0000256" key="6">
    <source>
        <dbReference type="ARBA" id="ARBA00023242"/>
    </source>
</evidence>
<dbReference type="InterPro" id="IPR034794">
    <property type="entry name" value="PTBPH1/PTBPH2_RRM3"/>
</dbReference>
<comment type="subcellular location">
    <subcellularLocation>
        <location evidence="1">Nucleus</location>
    </subcellularLocation>
</comment>
<comment type="function">
    <text evidence="7">Plays a role in pre-mRNA splicing. Binds to the polypyrimidine tract of introns. May promote the binding of U2 snRNP to pre-mRNA.</text>
</comment>
<keyword evidence="10" id="KW-0812">Transmembrane</keyword>
<evidence type="ECO:0000256" key="2">
    <source>
        <dbReference type="ARBA" id="ARBA00022664"/>
    </source>
</evidence>
<gene>
    <name evidence="12" type="ORF">O6P43_004468</name>
</gene>
<evidence type="ECO:0000313" key="12">
    <source>
        <dbReference type="EMBL" id="KAJ7974389.1"/>
    </source>
</evidence>
<evidence type="ECO:0000256" key="5">
    <source>
        <dbReference type="ARBA" id="ARBA00022990"/>
    </source>
</evidence>
<dbReference type="CDD" id="cd12690">
    <property type="entry name" value="RRM3_PTBPH1_PTBPH2"/>
    <property type="match status" value="1"/>
</dbReference>
<dbReference type="EMBL" id="JARAOO010000003">
    <property type="protein sequence ID" value="KAJ7974389.1"/>
    <property type="molecule type" value="Genomic_DNA"/>
</dbReference>
<dbReference type="InterPro" id="IPR021790">
    <property type="entry name" value="PTBP1-like_RRM2"/>
</dbReference>
<dbReference type="AlphaFoldDB" id="A0AAD7Q3Z5"/>
<keyword evidence="13" id="KW-1185">Reference proteome</keyword>
<dbReference type="PROSITE" id="PS50102">
    <property type="entry name" value="RRM"/>
    <property type="match status" value="2"/>
</dbReference>
<dbReference type="GO" id="GO:0005634">
    <property type="term" value="C:nucleus"/>
    <property type="evidence" value="ECO:0007669"/>
    <property type="project" value="UniProtKB-SubCell"/>
</dbReference>
<dbReference type="GO" id="GO:0000381">
    <property type="term" value="P:regulation of alternative mRNA splicing, via spliceosome"/>
    <property type="evidence" value="ECO:0007669"/>
    <property type="project" value="UniProtKB-ARBA"/>
</dbReference>
<dbReference type="KEGG" id="qsa:O6P43_004468"/>
<dbReference type="GO" id="GO:0009845">
    <property type="term" value="P:seed germination"/>
    <property type="evidence" value="ECO:0007669"/>
    <property type="project" value="UniProtKB-ARBA"/>
</dbReference>
<feature type="domain" description="RRM" evidence="11">
    <location>
        <begin position="17"/>
        <end position="95"/>
    </location>
</feature>
<dbReference type="GO" id="GO:0006417">
    <property type="term" value="P:regulation of translation"/>
    <property type="evidence" value="ECO:0007669"/>
    <property type="project" value="UniProtKB-ARBA"/>
</dbReference>
<dbReference type="Gene3D" id="3.30.70.330">
    <property type="match status" value="3"/>
</dbReference>
<dbReference type="SUPFAM" id="SSF54928">
    <property type="entry name" value="RNA-binding domain, RBD"/>
    <property type="match status" value="3"/>
</dbReference>
<dbReference type="GO" id="GO:0000932">
    <property type="term" value="C:P-body"/>
    <property type="evidence" value="ECO:0007669"/>
    <property type="project" value="UniProtKB-ARBA"/>
</dbReference>
<feature type="transmembrane region" description="Helical" evidence="10">
    <location>
        <begin position="503"/>
        <end position="520"/>
    </location>
</feature>
<dbReference type="GO" id="GO:0006397">
    <property type="term" value="P:mRNA processing"/>
    <property type="evidence" value="ECO:0007669"/>
    <property type="project" value="UniProtKB-KW"/>
</dbReference>
<dbReference type="SMART" id="SM00360">
    <property type="entry name" value="RRM"/>
    <property type="match status" value="2"/>
</dbReference>
<dbReference type="CDD" id="cd12691">
    <property type="entry name" value="RRM2_PTBPH1_PTBPH2"/>
    <property type="match status" value="1"/>
</dbReference>
<dbReference type="PANTHER" id="PTHR15592">
    <property type="entry name" value="MATRIN 3/NUCLEAR PROTEIN 220-RELATED"/>
    <property type="match status" value="1"/>
</dbReference>
<dbReference type="InterPro" id="IPR034793">
    <property type="entry name" value="PTBPH1/PTBPH2_RRM2"/>
</dbReference>
<evidence type="ECO:0000256" key="10">
    <source>
        <dbReference type="SAM" id="Phobius"/>
    </source>
</evidence>
<evidence type="ECO:0000256" key="4">
    <source>
        <dbReference type="ARBA" id="ARBA00022884"/>
    </source>
</evidence>
<keyword evidence="2" id="KW-0507">mRNA processing</keyword>
<dbReference type="Pfam" id="PF13893">
    <property type="entry name" value="RRM_5"/>
    <property type="match status" value="1"/>
</dbReference>
<dbReference type="CDD" id="cd12686">
    <property type="entry name" value="RRM1_PTBPH1_PTBPH2"/>
    <property type="match status" value="1"/>
</dbReference>
<keyword evidence="6" id="KW-0539">Nucleus</keyword>
<dbReference type="Pfam" id="PF00076">
    <property type="entry name" value="RRM_1"/>
    <property type="match status" value="1"/>
</dbReference>
<dbReference type="InterPro" id="IPR035979">
    <property type="entry name" value="RBD_domain_sf"/>
</dbReference>
<evidence type="ECO:0000259" key="11">
    <source>
        <dbReference type="PROSITE" id="PS50102"/>
    </source>
</evidence>
<name>A0AAD7Q3Z5_QUISA</name>
<dbReference type="FunFam" id="3.30.70.330:FF:000260">
    <property type="entry name" value="Polypyrimidine tract-binding protein homolog 2"/>
    <property type="match status" value="1"/>
</dbReference>
<evidence type="ECO:0000256" key="1">
    <source>
        <dbReference type="ARBA" id="ARBA00004123"/>
    </source>
</evidence>
<keyword evidence="5" id="KW-0007">Acetylation</keyword>
<comment type="caution">
    <text evidence="12">The sequence shown here is derived from an EMBL/GenBank/DDBJ whole genome shotgun (WGS) entry which is preliminary data.</text>
</comment>
<dbReference type="GO" id="GO:0003729">
    <property type="term" value="F:mRNA binding"/>
    <property type="evidence" value="ECO:0007669"/>
    <property type="project" value="UniProtKB-ARBA"/>
</dbReference>
<feature type="region of interest" description="Disordered" evidence="9">
    <location>
        <begin position="449"/>
        <end position="470"/>
    </location>
</feature>
<proteinExistence type="predicted"/>
<evidence type="ECO:0000256" key="8">
    <source>
        <dbReference type="PROSITE-ProRule" id="PRU00176"/>
    </source>
</evidence>
<dbReference type="InterPro" id="IPR000504">
    <property type="entry name" value="RRM_dom"/>
</dbReference>
<dbReference type="Pfam" id="PF11835">
    <property type="entry name" value="RRM_8"/>
    <property type="match status" value="1"/>
</dbReference>
<keyword evidence="4 8" id="KW-0694">RNA-binding</keyword>
<keyword evidence="10" id="KW-1133">Transmembrane helix</keyword>
<evidence type="ECO:0000256" key="9">
    <source>
        <dbReference type="SAM" id="MobiDB-lite"/>
    </source>
</evidence>
<organism evidence="12 13">
    <name type="scientific">Quillaja saponaria</name>
    <name type="common">Soap bark tree</name>
    <dbReference type="NCBI Taxonomy" id="32244"/>
    <lineage>
        <taxon>Eukaryota</taxon>
        <taxon>Viridiplantae</taxon>
        <taxon>Streptophyta</taxon>
        <taxon>Embryophyta</taxon>
        <taxon>Tracheophyta</taxon>
        <taxon>Spermatophyta</taxon>
        <taxon>Magnoliopsida</taxon>
        <taxon>eudicotyledons</taxon>
        <taxon>Gunneridae</taxon>
        <taxon>Pentapetalae</taxon>
        <taxon>rosids</taxon>
        <taxon>fabids</taxon>
        <taxon>Fabales</taxon>
        <taxon>Quillajaceae</taxon>
        <taxon>Quillaja</taxon>
    </lineage>
</organism>
<evidence type="ECO:0000256" key="7">
    <source>
        <dbReference type="ARBA" id="ARBA00056336"/>
    </source>
</evidence>
<keyword evidence="3" id="KW-0677">Repeat</keyword>
<protein>
    <submittedName>
        <fullName evidence="12">Polypyrimidine tract-binding-like protein</fullName>
    </submittedName>
</protein>
<sequence>MSTSGQHQFRYTQTPSKVLHLRNLPWECNEEELVELCKPFGKIVNTKCNVGANRNQAFVEFADLNQAISMVSYFASSSDPAQVRGKTVYIQYSNRHEIVNNKSPGDVPGNVLLVTIEGVEAADVSIDVIHLVFSAFGFVHKIATFEKAAGFQALIQFSDANIASEARNALDGRSIPRYLLPEHVGSCNLRISYSAHTDLNIKFQSHRSRDYTNPYLPVNPTAIEGVVQPALGPDGKKKEPESNVLLASIENMQYAVTVDVLHTVFSAFGTVQKIAIFEKNGQTQALIQYPDITTASVAREALEGHCIYDGGYCKLHLSYSRHTDLNVKAYSDKSRDYTIPDISLLAAQVPPTAWQNPQAASMYPGNEYTSAAAVQAQVAGGQVPSWDPNLQAGRPTFVSVTSTFPGQTYAAPPVSAYASSALPAASSPLAQTNPVAHGAASMGITQPRVPPNVNIHGASPPAPAPAPGSLTFTASQPTYSEYGSSWESAKCETWGCFTAGSSTLLWLCSASIVAALAMLLKMKIMQSTIIKFGKMPGLDHLFSLFLKSCNGCL</sequence>
<evidence type="ECO:0000256" key="3">
    <source>
        <dbReference type="ARBA" id="ARBA00022737"/>
    </source>
</evidence>
<reference evidence="12" key="1">
    <citation type="journal article" date="2023" name="Science">
        <title>Elucidation of the pathway for biosynthesis of saponin adjuvants from the soapbark tree.</title>
        <authorList>
            <person name="Reed J."/>
            <person name="Orme A."/>
            <person name="El-Demerdash A."/>
            <person name="Owen C."/>
            <person name="Martin L.B.B."/>
            <person name="Misra R.C."/>
            <person name="Kikuchi S."/>
            <person name="Rejzek M."/>
            <person name="Martin A.C."/>
            <person name="Harkess A."/>
            <person name="Leebens-Mack J."/>
            <person name="Louveau T."/>
            <person name="Stephenson M.J."/>
            <person name="Osbourn A."/>
        </authorList>
    </citation>
    <scope>NUCLEOTIDE SEQUENCE</scope>
    <source>
        <strain evidence="12">S10</strain>
    </source>
</reference>
<evidence type="ECO:0000313" key="13">
    <source>
        <dbReference type="Proteomes" id="UP001163823"/>
    </source>
</evidence>
<accession>A0AAD7Q3Z5</accession>
<dbReference type="FunFam" id="3.30.70.330:FF:000324">
    <property type="entry name" value="Polypyrimidine tract-binding protein-like 2"/>
    <property type="match status" value="2"/>
</dbReference>
<feature type="domain" description="RRM" evidence="11">
    <location>
        <begin position="242"/>
        <end position="322"/>
    </location>
</feature>